<gene>
    <name evidence="6" type="ORF">GCM10010185_01360</name>
</gene>
<reference evidence="6" key="1">
    <citation type="journal article" date="2014" name="Int. J. Syst. Evol. Microbiol.">
        <title>Complete genome sequence of Corynebacterium casei LMG S-19264T (=DSM 44701T), isolated from a smear-ripened cheese.</title>
        <authorList>
            <consortium name="US DOE Joint Genome Institute (JGI-PGF)"/>
            <person name="Walter F."/>
            <person name="Albersmeier A."/>
            <person name="Kalinowski J."/>
            <person name="Ruckert C."/>
        </authorList>
    </citation>
    <scope>NUCLEOTIDE SEQUENCE</scope>
    <source>
        <strain evidence="6">JCM 3313</strain>
    </source>
</reference>
<keyword evidence="1" id="KW-0678">Repressor</keyword>
<dbReference type="Pfam" id="PF00440">
    <property type="entry name" value="TetR_N"/>
    <property type="match status" value="1"/>
</dbReference>
<proteinExistence type="predicted"/>
<name>A0A918AGF9_9PSEU</name>
<dbReference type="SUPFAM" id="SSF48498">
    <property type="entry name" value="Tetracyclin repressor-like, C-terminal domain"/>
    <property type="match status" value="1"/>
</dbReference>
<keyword evidence="4" id="KW-0804">Transcription</keyword>
<evidence type="ECO:0000259" key="5">
    <source>
        <dbReference type="Pfam" id="PF00440"/>
    </source>
</evidence>
<evidence type="ECO:0000313" key="7">
    <source>
        <dbReference type="Proteomes" id="UP000639606"/>
    </source>
</evidence>
<dbReference type="InterPro" id="IPR001647">
    <property type="entry name" value="HTH_TetR"/>
</dbReference>
<reference evidence="6" key="2">
    <citation type="submission" date="2020-09" db="EMBL/GenBank/DDBJ databases">
        <authorList>
            <person name="Sun Q."/>
            <person name="Ohkuma M."/>
        </authorList>
    </citation>
    <scope>NUCLEOTIDE SEQUENCE</scope>
    <source>
        <strain evidence="6">JCM 3313</strain>
    </source>
</reference>
<dbReference type="Gene3D" id="1.10.357.10">
    <property type="entry name" value="Tetracycline Repressor, domain 2"/>
    <property type="match status" value="1"/>
</dbReference>
<evidence type="ECO:0000256" key="1">
    <source>
        <dbReference type="ARBA" id="ARBA00022491"/>
    </source>
</evidence>
<dbReference type="PANTHER" id="PTHR30055:SF175">
    <property type="entry name" value="HTH-TYPE TRANSCRIPTIONAL REPRESSOR KSTR2"/>
    <property type="match status" value="1"/>
</dbReference>
<dbReference type="SUPFAM" id="SSF46689">
    <property type="entry name" value="Homeodomain-like"/>
    <property type="match status" value="1"/>
</dbReference>
<accession>A0A918AGF9</accession>
<feature type="domain" description="HTH tetR-type" evidence="5">
    <location>
        <begin position="26"/>
        <end position="62"/>
    </location>
</feature>
<evidence type="ECO:0000313" key="6">
    <source>
        <dbReference type="EMBL" id="GGP34471.1"/>
    </source>
</evidence>
<comment type="caution">
    <text evidence="6">The sequence shown here is derived from an EMBL/GenBank/DDBJ whole genome shotgun (WGS) entry which is preliminary data.</text>
</comment>
<evidence type="ECO:0000256" key="3">
    <source>
        <dbReference type="ARBA" id="ARBA00023125"/>
    </source>
</evidence>
<protein>
    <submittedName>
        <fullName evidence="6">TetR family transcriptional regulator</fullName>
    </submittedName>
</protein>
<keyword evidence="7" id="KW-1185">Reference proteome</keyword>
<keyword evidence="2" id="KW-0805">Transcription regulation</keyword>
<sequence length="199" mass="21689">MTSPLARRPPTPRQAELLGRLEALVLAEGFARFTLDDLAARLHCSKSTLYALAASKEQLAVRVVGHYFKGASERIERRIEGVADVRARIGTYLAGAAEELRRASATFIEDVAAFAPTRATYERNARAAAERIRSFIQDGVREGVFREVHATLVAEMAGLLIEGIQSGVLPRRAGVSDAEAFTALGELLLDGLRRERSQA</sequence>
<dbReference type="Proteomes" id="UP000639606">
    <property type="component" value="Unassembled WGS sequence"/>
</dbReference>
<evidence type="ECO:0000256" key="2">
    <source>
        <dbReference type="ARBA" id="ARBA00023015"/>
    </source>
</evidence>
<dbReference type="GO" id="GO:0000976">
    <property type="term" value="F:transcription cis-regulatory region binding"/>
    <property type="evidence" value="ECO:0007669"/>
    <property type="project" value="TreeGrafter"/>
</dbReference>
<dbReference type="InterPro" id="IPR050109">
    <property type="entry name" value="HTH-type_TetR-like_transc_reg"/>
</dbReference>
<dbReference type="Gene3D" id="1.10.10.60">
    <property type="entry name" value="Homeodomain-like"/>
    <property type="match status" value="1"/>
</dbReference>
<keyword evidence="3" id="KW-0238">DNA-binding</keyword>
<dbReference type="EMBL" id="BMRG01000001">
    <property type="protein sequence ID" value="GGP34471.1"/>
    <property type="molecule type" value="Genomic_DNA"/>
</dbReference>
<dbReference type="PANTHER" id="PTHR30055">
    <property type="entry name" value="HTH-TYPE TRANSCRIPTIONAL REGULATOR RUTR"/>
    <property type="match status" value="1"/>
</dbReference>
<organism evidence="6 7">
    <name type="scientific">Saccharothrix coeruleofusca</name>
    <dbReference type="NCBI Taxonomy" id="33919"/>
    <lineage>
        <taxon>Bacteria</taxon>
        <taxon>Bacillati</taxon>
        <taxon>Actinomycetota</taxon>
        <taxon>Actinomycetes</taxon>
        <taxon>Pseudonocardiales</taxon>
        <taxon>Pseudonocardiaceae</taxon>
        <taxon>Saccharothrix</taxon>
    </lineage>
</organism>
<dbReference type="InterPro" id="IPR036271">
    <property type="entry name" value="Tet_transcr_reg_TetR-rel_C_sf"/>
</dbReference>
<dbReference type="AlphaFoldDB" id="A0A918AGF9"/>
<dbReference type="GO" id="GO:0003700">
    <property type="term" value="F:DNA-binding transcription factor activity"/>
    <property type="evidence" value="ECO:0007669"/>
    <property type="project" value="TreeGrafter"/>
</dbReference>
<dbReference type="RefSeq" id="WP_189221059.1">
    <property type="nucleotide sequence ID" value="NZ_BMRG01000001.1"/>
</dbReference>
<evidence type="ECO:0000256" key="4">
    <source>
        <dbReference type="ARBA" id="ARBA00023163"/>
    </source>
</evidence>
<dbReference type="InterPro" id="IPR009057">
    <property type="entry name" value="Homeodomain-like_sf"/>
</dbReference>